<keyword evidence="3" id="KW-1185">Reference proteome</keyword>
<dbReference type="OrthoDB" id="39098at2759"/>
<dbReference type="OMA" id="PSHLCIV"/>
<reference evidence="2 3" key="1">
    <citation type="journal article" date="2011" name="Proc. Natl. Acad. Sci. U.S.A.">
        <title>Niche of harmful alga Aureococcus anophagefferens revealed through ecogenomics.</title>
        <authorList>
            <person name="Gobler C.J."/>
            <person name="Berry D.L."/>
            <person name="Dyhrman S.T."/>
            <person name="Wilhelm S.W."/>
            <person name="Salamov A."/>
            <person name="Lobanov A.V."/>
            <person name="Zhang Y."/>
            <person name="Collier J.L."/>
            <person name="Wurch L.L."/>
            <person name="Kustka A.B."/>
            <person name="Dill B.D."/>
            <person name="Shah M."/>
            <person name="VerBerkmoes N.C."/>
            <person name="Kuo A."/>
            <person name="Terry A."/>
            <person name="Pangilinan J."/>
            <person name="Lindquist E.A."/>
            <person name="Lucas S."/>
            <person name="Paulsen I.T."/>
            <person name="Hattenrath-Lehmann T.K."/>
            <person name="Talmage S.C."/>
            <person name="Walker E.A."/>
            <person name="Koch F."/>
            <person name="Burson A.M."/>
            <person name="Marcoval M.A."/>
            <person name="Tang Y.Z."/>
            <person name="Lecleir G.R."/>
            <person name="Coyne K.J."/>
            <person name="Berg G.M."/>
            <person name="Bertrand E.M."/>
            <person name="Saito M.A."/>
            <person name="Gladyshev V.N."/>
            <person name="Grigoriev I.V."/>
        </authorList>
    </citation>
    <scope>NUCLEOTIDE SEQUENCE [LARGE SCALE GENOMIC DNA]</scope>
    <source>
        <strain evidence="3">CCMP 1984</strain>
    </source>
</reference>
<dbReference type="CDD" id="cd13999">
    <property type="entry name" value="STKc_MAP3K-like"/>
    <property type="match status" value="1"/>
</dbReference>
<accession>F0Y7W6</accession>
<dbReference type="InterPro" id="IPR051681">
    <property type="entry name" value="Ser/Thr_Kinases-Pseudokinases"/>
</dbReference>
<dbReference type="Gene3D" id="1.10.510.10">
    <property type="entry name" value="Transferase(Phosphotransferase) domain 1"/>
    <property type="match status" value="1"/>
</dbReference>
<gene>
    <name evidence="2" type="ORF">AURANDRAFT_3264</name>
</gene>
<sequence>IGEESIELGDQIGGGGVALVYKGWWGDDPVAIKTLFDPKVDAKLKQEYMDELLVMSELKHRNVVTFYGACMEPPRHFFVMELCDRSLYELLHGSSKRGIAPCALSVHEKLQLACDVADGMAYLHARKPPIVHRDLKTHNVLQASNGVLKICDFGLVRTKNSGAGTPSYMAPELFTGKPFNASVDVYAFGVLLCELFSGEQPFYGYDYMDLRRKVPLGERPELPRFDTPEGIRRLIKECWDEDPGRRPTFEDVVDAVDA</sequence>
<dbReference type="GO" id="GO:0004674">
    <property type="term" value="F:protein serine/threonine kinase activity"/>
    <property type="evidence" value="ECO:0007669"/>
    <property type="project" value="TreeGrafter"/>
</dbReference>
<dbReference type="SMART" id="SM00220">
    <property type="entry name" value="S_TKc"/>
    <property type="match status" value="1"/>
</dbReference>
<dbReference type="PIRSF" id="PIRSF000654">
    <property type="entry name" value="Integrin-linked_kinase"/>
    <property type="match status" value="1"/>
</dbReference>
<feature type="domain" description="Protein kinase" evidence="1">
    <location>
        <begin position="6"/>
        <end position="258"/>
    </location>
</feature>
<dbReference type="PANTHER" id="PTHR44329">
    <property type="entry name" value="SERINE/THREONINE-PROTEIN KINASE TNNI3K-RELATED"/>
    <property type="match status" value="1"/>
</dbReference>
<dbReference type="Pfam" id="PF07714">
    <property type="entry name" value="PK_Tyr_Ser-Thr"/>
    <property type="match status" value="1"/>
</dbReference>
<dbReference type="KEGG" id="aaf:AURANDRAFT_3264"/>
<protein>
    <recommendedName>
        <fullName evidence="1">Protein kinase domain-containing protein</fullName>
    </recommendedName>
</protein>
<evidence type="ECO:0000313" key="2">
    <source>
        <dbReference type="EMBL" id="EGB08504.1"/>
    </source>
</evidence>
<dbReference type="GeneID" id="20221175"/>
<dbReference type="PANTHER" id="PTHR44329:SF289">
    <property type="entry name" value="SERINE_THREONINE-PROTEIN KINASE VIK"/>
    <property type="match status" value="1"/>
</dbReference>
<dbReference type="EMBL" id="GL833127">
    <property type="protein sequence ID" value="EGB08504.1"/>
    <property type="molecule type" value="Genomic_DNA"/>
</dbReference>
<dbReference type="GO" id="GO:0005524">
    <property type="term" value="F:ATP binding"/>
    <property type="evidence" value="ECO:0007669"/>
    <property type="project" value="InterPro"/>
</dbReference>
<feature type="non-terminal residue" evidence="2">
    <location>
        <position position="258"/>
    </location>
</feature>
<dbReference type="RefSeq" id="XP_009036442.1">
    <property type="nucleotide sequence ID" value="XM_009038194.1"/>
</dbReference>
<name>F0Y7W6_AURAN</name>
<dbReference type="eggNOG" id="KOG0192">
    <property type="taxonomic scope" value="Eukaryota"/>
</dbReference>
<organism evidence="3">
    <name type="scientific">Aureococcus anophagefferens</name>
    <name type="common">Harmful bloom alga</name>
    <dbReference type="NCBI Taxonomy" id="44056"/>
    <lineage>
        <taxon>Eukaryota</taxon>
        <taxon>Sar</taxon>
        <taxon>Stramenopiles</taxon>
        <taxon>Ochrophyta</taxon>
        <taxon>Pelagophyceae</taxon>
        <taxon>Pelagomonadales</taxon>
        <taxon>Pelagomonadaceae</taxon>
        <taxon>Aureococcus</taxon>
    </lineage>
</organism>
<evidence type="ECO:0000313" key="3">
    <source>
        <dbReference type="Proteomes" id="UP000002729"/>
    </source>
</evidence>
<dbReference type="Gene3D" id="3.30.200.20">
    <property type="entry name" value="Phosphorylase Kinase, domain 1"/>
    <property type="match status" value="1"/>
</dbReference>
<dbReference type="SUPFAM" id="SSF56112">
    <property type="entry name" value="Protein kinase-like (PK-like)"/>
    <property type="match status" value="1"/>
</dbReference>
<evidence type="ECO:0000259" key="1">
    <source>
        <dbReference type="PROSITE" id="PS50011"/>
    </source>
</evidence>
<feature type="non-terminal residue" evidence="2">
    <location>
        <position position="1"/>
    </location>
</feature>
<dbReference type="InterPro" id="IPR011009">
    <property type="entry name" value="Kinase-like_dom_sf"/>
</dbReference>
<dbReference type="InterPro" id="IPR001245">
    <property type="entry name" value="Ser-Thr/Tyr_kinase_cat_dom"/>
</dbReference>
<dbReference type="PROSITE" id="PS50011">
    <property type="entry name" value="PROTEIN_KINASE_DOM"/>
    <property type="match status" value="1"/>
</dbReference>
<dbReference type="Proteomes" id="UP000002729">
    <property type="component" value="Unassembled WGS sequence"/>
</dbReference>
<proteinExistence type="predicted"/>
<dbReference type="InParanoid" id="F0Y7W6"/>
<dbReference type="AlphaFoldDB" id="F0Y7W6"/>
<dbReference type="InterPro" id="IPR000719">
    <property type="entry name" value="Prot_kinase_dom"/>
</dbReference>